<comment type="similarity">
    <text evidence="2 10">Belongs to the carbohydrate kinase PfkB family.</text>
</comment>
<keyword evidence="5 10" id="KW-0660">Purine salvage</keyword>
<evidence type="ECO:0000256" key="1">
    <source>
        <dbReference type="ARBA" id="ARBA00004801"/>
    </source>
</evidence>
<keyword evidence="13" id="KW-1185">Reference proteome</keyword>
<dbReference type="PANTHER" id="PTHR45769:SF3">
    <property type="entry name" value="ADENOSINE KINASE"/>
    <property type="match status" value="1"/>
</dbReference>
<evidence type="ECO:0000256" key="3">
    <source>
        <dbReference type="ARBA" id="ARBA00012119"/>
    </source>
</evidence>
<dbReference type="SUPFAM" id="SSF53613">
    <property type="entry name" value="Ribokinase-like"/>
    <property type="match status" value="1"/>
</dbReference>
<dbReference type="Pfam" id="PF00294">
    <property type="entry name" value="PfkB"/>
    <property type="match status" value="1"/>
</dbReference>
<dbReference type="GO" id="GO:0044209">
    <property type="term" value="P:AMP salvage"/>
    <property type="evidence" value="ECO:0007669"/>
    <property type="project" value="UniProtKB-UniRule"/>
</dbReference>
<evidence type="ECO:0000256" key="9">
    <source>
        <dbReference type="PIRSR" id="PIRSR601805-1"/>
    </source>
</evidence>
<evidence type="ECO:0000313" key="13">
    <source>
        <dbReference type="Proteomes" id="UP001566132"/>
    </source>
</evidence>
<dbReference type="GO" id="GO:0005524">
    <property type="term" value="F:ATP binding"/>
    <property type="evidence" value="ECO:0007669"/>
    <property type="project" value="UniProtKB-UniRule"/>
</dbReference>
<evidence type="ECO:0000256" key="4">
    <source>
        <dbReference type="ARBA" id="ARBA00022679"/>
    </source>
</evidence>
<evidence type="ECO:0000256" key="6">
    <source>
        <dbReference type="ARBA" id="ARBA00022741"/>
    </source>
</evidence>
<evidence type="ECO:0000259" key="11">
    <source>
        <dbReference type="Pfam" id="PF00294"/>
    </source>
</evidence>
<comment type="subunit">
    <text evidence="10">Monomer.</text>
</comment>
<comment type="cofactor">
    <cofactor evidence="10">
        <name>Mg(2+)</name>
        <dbReference type="ChEBI" id="CHEBI:18420"/>
    </cofactor>
    <text evidence="10">Binds 3 Mg(2+) ions per subunit.</text>
</comment>
<comment type="catalytic activity">
    <reaction evidence="10">
        <text>adenosine + ATP = AMP + ADP + H(+)</text>
        <dbReference type="Rhea" id="RHEA:20824"/>
        <dbReference type="ChEBI" id="CHEBI:15378"/>
        <dbReference type="ChEBI" id="CHEBI:16335"/>
        <dbReference type="ChEBI" id="CHEBI:30616"/>
        <dbReference type="ChEBI" id="CHEBI:456215"/>
        <dbReference type="ChEBI" id="CHEBI:456216"/>
        <dbReference type="EC" id="2.7.1.20"/>
    </reaction>
</comment>
<evidence type="ECO:0000256" key="2">
    <source>
        <dbReference type="ARBA" id="ARBA00010688"/>
    </source>
</evidence>
<dbReference type="InterPro" id="IPR029056">
    <property type="entry name" value="Ribokinase-like"/>
</dbReference>
<dbReference type="EMBL" id="JBDJPC010000005">
    <property type="protein sequence ID" value="KAL1500990.1"/>
    <property type="molecule type" value="Genomic_DNA"/>
</dbReference>
<dbReference type="PANTHER" id="PTHR45769">
    <property type="entry name" value="ADENOSINE KINASE"/>
    <property type="match status" value="1"/>
</dbReference>
<dbReference type="GO" id="GO:0006166">
    <property type="term" value="P:purine ribonucleoside salvage"/>
    <property type="evidence" value="ECO:0007669"/>
    <property type="project" value="UniProtKB-KW"/>
</dbReference>
<dbReference type="AlphaFoldDB" id="A0ABD1EQU9"/>
<dbReference type="EC" id="2.7.1.20" evidence="3 10"/>
<keyword evidence="10" id="KW-0460">Magnesium</keyword>
<evidence type="ECO:0000256" key="8">
    <source>
        <dbReference type="ARBA" id="ARBA00022840"/>
    </source>
</evidence>
<dbReference type="Gene3D" id="3.30.1110.10">
    <property type="match status" value="1"/>
</dbReference>
<comment type="caution">
    <text evidence="12">The sequence shown here is derived from an EMBL/GenBank/DDBJ whole genome shotgun (WGS) entry which is preliminary data.</text>
</comment>
<dbReference type="InterPro" id="IPR002173">
    <property type="entry name" value="Carboh/pur_kinase_PfkB_CS"/>
</dbReference>
<keyword evidence="8 10" id="KW-0067">ATP-binding</keyword>
<dbReference type="InterPro" id="IPR011611">
    <property type="entry name" value="PfkB_dom"/>
</dbReference>
<dbReference type="GO" id="GO:0005634">
    <property type="term" value="C:nucleus"/>
    <property type="evidence" value="ECO:0007669"/>
    <property type="project" value="UniProtKB-SubCell"/>
</dbReference>
<comment type="subcellular location">
    <subcellularLocation>
        <location evidence="10">Nucleus</location>
    </subcellularLocation>
</comment>
<evidence type="ECO:0000256" key="5">
    <source>
        <dbReference type="ARBA" id="ARBA00022726"/>
    </source>
</evidence>
<dbReference type="CDD" id="cd01168">
    <property type="entry name" value="adenosine_kinase"/>
    <property type="match status" value="1"/>
</dbReference>
<evidence type="ECO:0000256" key="10">
    <source>
        <dbReference type="RuleBase" id="RU368116"/>
    </source>
</evidence>
<keyword evidence="7 10" id="KW-0418">Kinase</keyword>
<dbReference type="GO" id="GO:0004001">
    <property type="term" value="F:adenosine kinase activity"/>
    <property type="evidence" value="ECO:0007669"/>
    <property type="project" value="UniProtKB-UniRule"/>
</dbReference>
<dbReference type="PROSITE" id="PS00584">
    <property type="entry name" value="PFKB_KINASES_2"/>
    <property type="match status" value="1"/>
</dbReference>
<dbReference type="Gene3D" id="3.40.1190.20">
    <property type="match status" value="1"/>
</dbReference>
<organism evidence="12 13">
    <name type="scientific">Hypothenemus hampei</name>
    <name type="common">Coffee berry borer</name>
    <dbReference type="NCBI Taxonomy" id="57062"/>
    <lineage>
        <taxon>Eukaryota</taxon>
        <taxon>Metazoa</taxon>
        <taxon>Ecdysozoa</taxon>
        <taxon>Arthropoda</taxon>
        <taxon>Hexapoda</taxon>
        <taxon>Insecta</taxon>
        <taxon>Pterygota</taxon>
        <taxon>Neoptera</taxon>
        <taxon>Endopterygota</taxon>
        <taxon>Coleoptera</taxon>
        <taxon>Polyphaga</taxon>
        <taxon>Cucujiformia</taxon>
        <taxon>Curculionidae</taxon>
        <taxon>Scolytinae</taxon>
        <taxon>Hypothenemus</taxon>
    </lineage>
</organism>
<gene>
    <name evidence="12" type="ORF">ABEB36_006398</name>
</gene>
<comment type="pathway">
    <text evidence="1 10">Purine metabolism; AMP biosynthesis via salvage pathway; AMP from adenosine: step 1/1.</text>
</comment>
<keyword evidence="6 10" id="KW-0547">Nucleotide-binding</keyword>
<accession>A0ABD1EQU9</accession>
<sequence>MKTILAFGNPLLDITVTSKNCVALLLKEHNLQIDGQKEVSCMEMQSMSEKIKGLKCHITAGGCSQNSLRVLQWILKRQCNVFIFGSVGRDREADLLKECLTNEGVQTAYIMQENLPTGKTIALISDLNRSLVAHIGAAEVLSLSSLKSYPNFENIFNSSHILLIEAFFLTNRSETIEYLLEMCHKHNKIVAFNLCGEYIFHVVPHAVEDTVKRSTLIFGNRAEFTALACLLKYCSIDEMAKFFTEQNKTMIVTNGADEVICYGSEIVKITPSRIESNQIKDTTAAGDAFIAGYLAGLVMSKTVRDCIRLGCYASSCIIKENGCSLPQYEANIDFL</sequence>
<keyword evidence="4 10" id="KW-0808">Transferase</keyword>
<comment type="function">
    <text evidence="10">ATP dependent phosphorylation of adenosine and other related nucleoside analogs to monophosphate derivatives.</text>
</comment>
<reference evidence="12 13" key="1">
    <citation type="submission" date="2024-05" db="EMBL/GenBank/DDBJ databases">
        <title>Genetic variation in Jamaican populations of the coffee berry borer (Hypothenemus hampei).</title>
        <authorList>
            <person name="Errbii M."/>
            <person name="Myrie A."/>
        </authorList>
    </citation>
    <scope>NUCLEOTIDE SEQUENCE [LARGE SCALE GENOMIC DNA]</scope>
    <source>
        <strain evidence="12">JA-Hopewell-2020-01-JO</strain>
        <tissue evidence="12">Whole body</tissue>
    </source>
</reference>
<dbReference type="PRINTS" id="PR00989">
    <property type="entry name" value="ADENOKINASE"/>
</dbReference>
<feature type="domain" description="Carbohydrate kinase PfkB" evidence="11">
    <location>
        <begin position="50"/>
        <end position="326"/>
    </location>
</feature>
<dbReference type="InterPro" id="IPR001805">
    <property type="entry name" value="Adenokinase"/>
</dbReference>
<name>A0ABD1EQU9_HYPHA</name>
<evidence type="ECO:0000256" key="7">
    <source>
        <dbReference type="ARBA" id="ARBA00022777"/>
    </source>
</evidence>
<proteinExistence type="inferred from homology"/>
<feature type="active site" description="Proton acceptor" evidence="9">
    <location>
        <position position="287"/>
    </location>
</feature>
<keyword evidence="10" id="KW-0539">Nucleus</keyword>
<dbReference type="Proteomes" id="UP001566132">
    <property type="component" value="Unassembled WGS sequence"/>
</dbReference>
<evidence type="ECO:0000313" key="12">
    <source>
        <dbReference type="EMBL" id="KAL1500990.1"/>
    </source>
</evidence>
<protein>
    <recommendedName>
        <fullName evidence="3 10">Adenosine kinase</fullName>
        <shortName evidence="10">AK</shortName>
        <ecNumber evidence="3 10">2.7.1.20</ecNumber>
    </recommendedName>
    <alternativeName>
        <fullName evidence="10">Adenosine 5'-phosphotransferase</fullName>
    </alternativeName>
</protein>